<dbReference type="AlphaFoldDB" id="A0A4Y2ATA9"/>
<protein>
    <submittedName>
        <fullName evidence="2">Uncharacterized protein</fullName>
    </submittedName>
</protein>
<evidence type="ECO:0000313" key="2">
    <source>
        <dbReference type="EMBL" id="GBL82968.1"/>
    </source>
</evidence>
<name>A0A4Y2ATA9_ARAVE</name>
<evidence type="ECO:0000313" key="3">
    <source>
        <dbReference type="Proteomes" id="UP000499080"/>
    </source>
</evidence>
<comment type="caution">
    <text evidence="2">The sequence shown here is derived from an EMBL/GenBank/DDBJ whole genome shotgun (WGS) entry which is preliminary data.</text>
</comment>
<feature type="region of interest" description="Disordered" evidence="1">
    <location>
        <begin position="201"/>
        <end position="224"/>
    </location>
</feature>
<keyword evidence="3" id="KW-1185">Reference proteome</keyword>
<evidence type="ECO:0000256" key="1">
    <source>
        <dbReference type="SAM" id="MobiDB-lite"/>
    </source>
</evidence>
<dbReference type="EMBL" id="BGPR01000030">
    <property type="protein sequence ID" value="GBL82968.1"/>
    <property type="molecule type" value="Genomic_DNA"/>
</dbReference>
<dbReference type="Proteomes" id="UP000499080">
    <property type="component" value="Unassembled WGS sequence"/>
</dbReference>
<dbReference type="OrthoDB" id="6436384at2759"/>
<organism evidence="2 3">
    <name type="scientific">Araneus ventricosus</name>
    <name type="common">Orbweaver spider</name>
    <name type="synonym">Epeira ventricosa</name>
    <dbReference type="NCBI Taxonomy" id="182803"/>
    <lineage>
        <taxon>Eukaryota</taxon>
        <taxon>Metazoa</taxon>
        <taxon>Ecdysozoa</taxon>
        <taxon>Arthropoda</taxon>
        <taxon>Chelicerata</taxon>
        <taxon>Arachnida</taxon>
        <taxon>Araneae</taxon>
        <taxon>Araneomorphae</taxon>
        <taxon>Entelegynae</taxon>
        <taxon>Araneoidea</taxon>
        <taxon>Araneidae</taxon>
        <taxon>Araneus</taxon>
    </lineage>
</organism>
<accession>A0A4Y2ATA9</accession>
<sequence>MYRDGDYDKDDDQRSTASYPEGLREEYRYLPHLSHPVRRTNSADNVARFQRYFDLVRKNCSRGFEWRFYTRILHDGLRRFWIPAPLRRIPSTPHSEASAYFTASEATVATPKLKVTPRSFRKLGLANGQETVSPFNSGSSLSVRSHIKKVCEETKNLARDIRLKVDKITKSKTYETKGKKQSARIRSRLAKYSSQSNIDIARRGAGDIDTGRQQRPVTSGALRR</sequence>
<proteinExistence type="predicted"/>
<reference evidence="2 3" key="1">
    <citation type="journal article" date="2019" name="Sci. Rep.">
        <title>Orb-weaving spider Araneus ventricosus genome elucidates the spidroin gene catalogue.</title>
        <authorList>
            <person name="Kono N."/>
            <person name="Nakamura H."/>
            <person name="Ohtoshi R."/>
            <person name="Moran D.A.P."/>
            <person name="Shinohara A."/>
            <person name="Yoshida Y."/>
            <person name="Fujiwara M."/>
            <person name="Mori M."/>
            <person name="Tomita M."/>
            <person name="Arakawa K."/>
        </authorList>
    </citation>
    <scope>NUCLEOTIDE SEQUENCE [LARGE SCALE GENOMIC DNA]</scope>
</reference>
<feature type="compositionally biased region" description="Basic and acidic residues" evidence="1">
    <location>
        <begin position="201"/>
        <end position="212"/>
    </location>
</feature>
<gene>
    <name evidence="2" type="ORF">AVEN_106465_1</name>
</gene>